<keyword evidence="2" id="KW-1185">Reference proteome</keyword>
<protein>
    <submittedName>
        <fullName evidence="1">Uncharacterized protein</fullName>
    </submittedName>
</protein>
<proteinExistence type="predicted"/>
<accession>A0ABV0N1K7</accession>
<reference evidence="1 2" key="1">
    <citation type="submission" date="2021-06" db="EMBL/GenBank/DDBJ databases">
        <authorList>
            <person name="Palmer J.M."/>
        </authorList>
    </citation>
    <scope>NUCLEOTIDE SEQUENCE [LARGE SCALE GENOMIC DNA]</scope>
    <source>
        <strain evidence="1 2">GA_2019</strain>
        <tissue evidence="1">Muscle</tissue>
    </source>
</reference>
<sequence length="72" mass="7885">MYSPSTQAGLALVVPAIWPLRQAQRAVCLAIVRLGTLLSLLSITISQVPTANWPVKHKNRRKGPQCRAGKPR</sequence>
<dbReference type="EMBL" id="JAHRIO010021070">
    <property type="protein sequence ID" value="MEQ2165248.1"/>
    <property type="molecule type" value="Genomic_DNA"/>
</dbReference>
<name>A0ABV0N1K7_9TELE</name>
<organism evidence="1 2">
    <name type="scientific">Goodea atripinnis</name>
    <dbReference type="NCBI Taxonomy" id="208336"/>
    <lineage>
        <taxon>Eukaryota</taxon>
        <taxon>Metazoa</taxon>
        <taxon>Chordata</taxon>
        <taxon>Craniata</taxon>
        <taxon>Vertebrata</taxon>
        <taxon>Euteleostomi</taxon>
        <taxon>Actinopterygii</taxon>
        <taxon>Neopterygii</taxon>
        <taxon>Teleostei</taxon>
        <taxon>Neoteleostei</taxon>
        <taxon>Acanthomorphata</taxon>
        <taxon>Ovalentaria</taxon>
        <taxon>Atherinomorphae</taxon>
        <taxon>Cyprinodontiformes</taxon>
        <taxon>Goodeidae</taxon>
        <taxon>Goodea</taxon>
    </lineage>
</organism>
<comment type="caution">
    <text evidence="1">The sequence shown here is derived from an EMBL/GenBank/DDBJ whole genome shotgun (WGS) entry which is preliminary data.</text>
</comment>
<evidence type="ECO:0000313" key="2">
    <source>
        <dbReference type="Proteomes" id="UP001476798"/>
    </source>
</evidence>
<dbReference type="Proteomes" id="UP001476798">
    <property type="component" value="Unassembled WGS sequence"/>
</dbReference>
<gene>
    <name evidence="1" type="ORF">GOODEAATRI_014942</name>
</gene>
<evidence type="ECO:0000313" key="1">
    <source>
        <dbReference type="EMBL" id="MEQ2165248.1"/>
    </source>
</evidence>